<feature type="compositionally biased region" description="Basic residues" evidence="1">
    <location>
        <begin position="176"/>
        <end position="188"/>
    </location>
</feature>
<protein>
    <submittedName>
        <fullName evidence="2">Putative membrane protein</fullName>
    </submittedName>
</protein>
<feature type="compositionally biased region" description="Basic and acidic residues" evidence="1">
    <location>
        <begin position="83"/>
        <end position="101"/>
    </location>
</feature>
<gene>
    <name evidence="2" type="ORF">AVDCRST_MAG91-3261</name>
</gene>
<feature type="non-terminal residue" evidence="2">
    <location>
        <position position="309"/>
    </location>
</feature>
<organism evidence="2">
    <name type="scientific">uncultured Sphingomonadaceae bacterium</name>
    <dbReference type="NCBI Taxonomy" id="169976"/>
    <lineage>
        <taxon>Bacteria</taxon>
        <taxon>Pseudomonadati</taxon>
        <taxon>Pseudomonadota</taxon>
        <taxon>Alphaproteobacteria</taxon>
        <taxon>Sphingomonadales</taxon>
        <taxon>Sphingomonadaceae</taxon>
        <taxon>environmental samples</taxon>
    </lineage>
</organism>
<feature type="compositionally biased region" description="Basic and acidic residues" evidence="1">
    <location>
        <begin position="189"/>
        <end position="198"/>
    </location>
</feature>
<evidence type="ECO:0000256" key="1">
    <source>
        <dbReference type="SAM" id="MobiDB-lite"/>
    </source>
</evidence>
<feature type="compositionally biased region" description="Basic and acidic residues" evidence="1">
    <location>
        <begin position="32"/>
        <end position="45"/>
    </location>
</feature>
<feature type="compositionally biased region" description="Basic residues" evidence="1">
    <location>
        <begin position="240"/>
        <end position="250"/>
    </location>
</feature>
<feature type="compositionally biased region" description="Basic and acidic residues" evidence="1">
    <location>
        <begin position="11"/>
        <end position="24"/>
    </location>
</feature>
<evidence type="ECO:0000313" key="2">
    <source>
        <dbReference type="EMBL" id="CAA9534618.1"/>
    </source>
</evidence>
<reference evidence="2" key="1">
    <citation type="submission" date="2020-02" db="EMBL/GenBank/DDBJ databases">
        <authorList>
            <person name="Meier V. D."/>
        </authorList>
    </citation>
    <scope>NUCLEOTIDE SEQUENCE</scope>
    <source>
        <strain evidence="2">AVDCRST_MAG91</strain>
    </source>
</reference>
<name>A0A6J4TZA8_9SPHN</name>
<accession>A0A6J4TZA8</accession>
<feature type="compositionally biased region" description="Basic residues" evidence="1">
    <location>
        <begin position="199"/>
        <end position="214"/>
    </location>
</feature>
<dbReference type="AlphaFoldDB" id="A0A6J4TZA8"/>
<dbReference type="EMBL" id="CADCVX010000573">
    <property type="protein sequence ID" value="CAA9534618.1"/>
    <property type="molecule type" value="Genomic_DNA"/>
</dbReference>
<sequence length="309" mass="33484">GIRIGGAARRRGGDREAGGDVDRRCRGRRGQGRGEGRGRGDRRYGGDAALRRRAVAGPRAADHRKDRAGVAPQQAAFPAARGHRAERVRALGDHAAADAGRRLSLLRGDGEDRGGRLRPRRACRRGGGDHRPQGAGGPAGERRGAHGLHPVGGDHGDRARRPVRAVAGDAGDYPRGRRRRDHGRRLWRRRVDREDGRHRPPTRGARRPRLRRGRAGAGQGHARAPQGIVDHRHRRDDLGRRRHHRARARGVRAGDGAALGARRGGSGGPCRSVRGRRRRVGRAGRGLGCGGDHRRRRDRAGGAQVQASV</sequence>
<feature type="non-terminal residue" evidence="2">
    <location>
        <position position="1"/>
    </location>
</feature>
<feature type="region of interest" description="Disordered" evidence="1">
    <location>
        <begin position="1"/>
        <end position="309"/>
    </location>
</feature>
<proteinExistence type="predicted"/>
<feature type="compositionally biased region" description="Basic residues" evidence="1">
    <location>
        <begin position="273"/>
        <end position="282"/>
    </location>
</feature>